<feature type="domain" description="HTH gntR-type" evidence="4">
    <location>
        <begin position="4"/>
        <end position="72"/>
    </location>
</feature>
<dbReference type="Proteomes" id="UP001575652">
    <property type="component" value="Unassembled WGS sequence"/>
</dbReference>
<evidence type="ECO:0000256" key="1">
    <source>
        <dbReference type="ARBA" id="ARBA00023015"/>
    </source>
</evidence>
<dbReference type="InterPro" id="IPR008920">
    <property type="entry name" value="TF_FadR/GntR_C"/>
</dbReference>
<evidence type="ECO:0000313" key="5">
    <source>
        <dbReference type="EMBL" id="MFB0836147.1"/>
    </source>
</evidence>
<dbReference type="Pfam" id="PF07729">
    <property type="entry name" value="FCD"/>
    <property type="match status" value="1"/>
</dbReference>
<organism evidence="5 6">
    <name type="scientific">Arthrobacter halodurans</name>
    <dbReference type="NCBI Taxonomy" id="516699"/>
    <lineage>
        <taxon>Bacteria</taxon>
        <taxon>Bacillati</taxon>
        <taxon>Actinomycetota</taxon>
        <taxon>Actinomycetes</taxon>
        <taxon>Micrococcales</taxon>
        <taxon>Micrococcaceae</taxon>
        <taxon>Arthrobacter</taxon>
    </lineage>
</organism>
<dbReference type="RefSeq" id="WP_373973322.1">
    <property type="nucleotide sequence ID" value="NZ_JBHDLJ010000018.1"/>
</dbReference>
<dbReference type="SUPFAM" id="SSF46785">
    <property type="entry name" value="Winged helix' DNA-binding domain"/>
    <property type="match status" value="1"/>
</dbReference>
<dbReference type="PANTHER" id="PTHR43537">
    <property type="entry name" value="TRANSCRIPTIONAL REGULATOR, GNTR FAMILY"/>
    <property type="match status" value="1"/>
</dbReference>
<dbReference type="InterPro" id="IPR036388">
    <property type="entry name" value="WH-like_DNA-bd_sf"/>
</dbReference>
<dbReference type="InterPro" id="IPR036390">
    <property type="entry name" value="WH_DNA-bd_sf"/>
</dbReference>
<evidence type="ECO:0000256" key="2">
    <source>
        <dbReference type="ARBA" id="ARBA00023125"/>
    </source>
</evidence>
<proteinExistence type="predicted"/>
<dbReference type="CDD" id="cd07377">
    <property type="entry name" value="WHTH_GntR"/>
    <property type="match status" value="1"/>
</dbReference>
<name>A0ABV4URS2_9MICC</name>
<keyword evidence="2" id="KW-0238">DNA-binding</keyword>
<protein>
    <submittedName>
        <fullName evidence="5">FadR/GntR family transcriptional regulator</fullName>
    </submittedName>
</protein>
<comment type="caution">
    <text evidence="5">The sequence shown here is derived from an EMBL/GenBank/DDBJ whole genome shotgun (WGS) entry which is preliminary data.</text>
</comment>
<keyword evidence="3" id="KW-0804">Transcription</keyword>
<dbReference type="InterPro" id="IPR011711">
    <property type="entry name" value="GntR_C"/>
</dbReference>
<dbReference type="EMBL" id="JBHDLJ010000018">
    <property type="protein sequence ID" value="MFB0836147.1"/>
    <property type="molecule type" value="Genomic_DNA"/>
</dbReference>
<dbReference type="SUPFAM" id="SSF48008">
    <property type="entry name" value="GntR ligand-binding domain-like"/>
    <property type="match status" value="1"/>
</dbReference>
<dbReference type="PROSITE" id="PS50949">
    <property type="entry name" value="HTH_GNTR"/>
    <property type="match status" value="1"/>
</dbReference>
<dbReference type="SMART" id="SM00895">
    <property type="entry name" value="FCD"/>
    <property type="match status" value="1"/>
</dbReference>
<keyword evidence="1" id="KW-0805">Transcription regulation</keyword>
<reference evidence="5 6" key="1">
    <citation type="submission" date="2024-09" db="EMBL/GenBank/DDBJ databases">
        <authorList>
            <person name="Salinas-Garcia M.A."/>
            <person name="Prieme A."/>
        </authorList>
    </citation>
    <scope>NUCLEOTIDE SEQUENCE [LARGE SCALE GENOMIC DNA]</scope>
    <source>
        <strain evidence="5 6">DSM 21081</strain>
    </source>
</reference>
<evidence type="ECO:0000259" key="4">
    <source>
        <dbReference type="PROSITE" id="PS50949"/>
    </source>
</evidence>
<accession>A0ABV4URS2</accession>
<keyword evidence="6" id="KW-1185">Reference proteome</keyword>
<evidence type="ECO:0000256" key="3">
    <source>
        <dbReference type="ARBA" id="ARBA00023163"/>
    </source>
</evidence>
<evidence type="ECO:0000313" key="6">
    <source>
        <dbReference type="Proteomes" id="UP001575652"/>
    </source>
</evidence>
<dbReference type="InterPro" id="IPR000524">
    <property type="entry name" value="Tscrpt_reg_HTH_GntR"/>
</dbReference>
<dbReference type="Gene3D" id="1.20.120.530">
    <property type="entry name" value="GntR ligand-binding domain-like"/>
    <property type="match status" value="1"/>
</dbReference>
<dbReference type="PRINTS" id="PR00035">
    <property type="entry name" value="HTHGNTR"/>
</dbReference>
<dbReference type="SMART" id="SM00345">
    <property type="entry name" value="HTH_GNTR"/>
    <property type="match status" value="1"/>
</dbReference>
<dbReference type="Gene3D" id="1.10.10.10">
    <property type="entry name" value="Winged helix-like DNA-binding domain superfamily/Winged helix DNA-binding domain"/>
    <property type="match status" value="1"/>
</dbReference>
<sequence length="234" mass="25653">MGRATLVDMVADEILRRVIDGELAEGAVLPSEADIGAQLDVSRLTVREALKELRAKNVLNAVRGRGTFVNPVSEWTSLEAVLRSMSAGGTAAQVSVQLLEVRRMIEVGAAELAASRRSDADLERLRHHLDHMVDAHAAEDVERFVAADIAFHDVILRASGNLMVPALYEPLGKLLSQGRRETSAVPDIQEHAIQMHRNVLTALESGSPEDARRAMNEHMDQTLGDLQRFVLDRA</sequence>
<gene>
    <name evidence="5" type="ORF">ACETWP_16275</name>
</gene>
<dbReference type="Pfam" id="PF00392">
    <property type="entry name" value="GntR"/>
    <property type="match status" value="1"/>
</dbReference>
<dbReference type="PANTHER" id="PTHR43537:SF5">
    <property type="entry name" value="UXU OPERON TRANSCRIPTIONAL REGULATOR"/>
    <property type="match status" value="1"/>
</dbReference>